<dbReference type="InterPro" id="IPR001623">
    <property type="entry name" value="DnaJ_domain"/>
</dbReference>
<keyword evidence="2" id="KW-0812">Transmembrane</keyword>
<reference evidence="5" key="2">
    <citation type="submission" date="2015-01" db="EMBL/GenBank/DDBJ databases">
        <title>Evolutionary Origins and Diversification of the Mycorrhizal Mutualists.</title>
        <authorList>
            <consortium name="DOE Joint Genome Institute"/>
            <consortium name="Mycorrhizal Genomics Consortium"/>
            <person name="Kohler A."/>
            <person name="Kuo A."/>
            <person name="Nagy L.G."/>
            <person name="Floudas D."/>
            <person name="Copeland A."/>
            <person name="Barry K.W."/>
            <person name="Cichocki N."/>
            <person name="Veneault-Fourrey C."/>
            <person name="LaButti K."/>
            <person name="Lindquist E.A."/>
            <person name="Lipzen A."/>
            <person name="Lundell T."/>
            <person name="Morin E."/>
            <person name="Murat C."/>
            <person name="Riley R."/>
            <person name="Ohm R."/>
            <person name="Sun H."/>
            <person name="Tunlid A."/>
            <person name="Henrissat B."/>
            <person name="Grigoriev I.V."/>
            <person name="Hibbett D.S."/>
            <person name="Martin F."/>
        </authorList>
    </citation>
    <scope>NUCLEOTIDE SEQUENCE [LARGE SCALE GENOMIC DNA]</scope>
    <source>
        <strain evidence="5">Marx 270</strain>
    </source>
</reference>
<dbReference type="PROSITE" id="PS50076">
    <property type="entry name" value="DNAJ_2"/>
    <property type="match status" value="1"/>
</dbReference>
<dbReference type="CDD" id="cd06257">
    <property type="entry name" value="DnaJ"/>
    <property type="match status" value="1"/>
</dbReference>
<evidence type="ECO:0000313" key="5">
    <source>
        <dbReference type="Proteomes" id="UP000054217"/>
    </source>
</evidence>
<sequence length="212" mass="24741">MHALAFTRSSPTFWCRFSGTFPLRVRLSRSYARDCSNPLPFPSQRNPQPHDIFHLPKSATQKEIKQRYYDLVRIYHPDSIIARRDPPEVSQERIQAINKAYDILRGKNVNVSLDEPDTTAMEHMMDPAWLRGRLSRRPYFDDVSADDRWKERFIMVFAAFALVGFVVQTSYYRLQVIKASPTWPARQHAKKHPQCNDEILAESDSLDDRSCP</sequence>
<keyword evidence="2" id="KW-0472">Membrane</keyword>
<dbReference type="PRINTS" id="PR00625">
    <property type="entry name" value="JDOMAIN"/>
</dbReference>
<evidence type="ECO:0000259" key="3">
    <source>
        <dbReference type="PROSITE" id="PS50076"/>
    </source>
</evidence>
<dbReference type="InterPro" id="IPR036869">
    <property type="entry name" value="J_dom_sf"/>
</dbReference>
<dbReference type="InParanoid" id="A0A0C3N544"/>
<gene>
    <name evidence="4" type="ORF">M404DRAFT_163806</name>
</gene>
<dbReference type="EMBL" id="KN832051">
    <property type="protein sequence ID" value="KIN96199.1"/>
    <property type="molecule type" value="Genomic_DNA"/>
</dbReference>
<proteinExistence type="predicted"/>
<protein>
    <recommendedName>
        <fullName evidence="3">J domain-containing protein</fullName>
    </recommendedName>
</protein>
<dbReference type="STRING" id="870435.A0A0C3N544"/>
<keyword evidence="2" id="KW-1133">Transmembrane helix</keyword>
<organism evidence="4 5">
    <name type="scientific">Pisolithus tinctorius Marx 270</name>
    <dbReference type="NCBI Taxonomy" id="870435"/>
    <lineage>
        <taxon>Eukaryota</taxon>
        <taxon>Fungi</taxon>
        <taxon>Dikarya</taxon>
        <taxon>Basidiomycota</taxon>
        <taxon>Agaricomycotina</taxon>
        <taxon>Agaricomycetes</taxon>
        <taxon>Agaricomycetidae</taxon>
        <taxon>Boletales</taxon>
        <taxon>Sclerodermatineae</taxon>
        <taxon>Pisolithaceae</taxon>
        <taxon>Pisolithus</taxon>
    </lineage>
</organism>
<evidence type="ECO:0000256" key="1">
    <source>
        <dbReference type="SAM" id="MobiDB-lite"/>
    </source>
</evidence>
<evidence type="ECO:0000256" key="2">
    <source>
        <dbReference type="SAM" id="Phobius"/>
    </source>
</evidence>
<feature type="transmembrane region" description="Helical" evidence="2">
    <location>
        <begin position="153"/>
        <end position="172"/>
    </location>
</feature>
<dbReference type="Gene3D" id="1.10.287.110">
    <property type="entry name" value="DnaJ domain"/>
    <property type="match status" value="1"/>
</dbReference>
<dbReference type="OrthoDB" id="445556at2759"/>
<feature type="region of interest" description="Disordered" evidence="1">
    <location>
        <begin position="185"/>
        <end position="212"/>
    </location>
</feature>
<evidence type="ECO:0000313" key="4">
    <source>
        <dbReference type="EMBL" id="KIN96199.1"/>
    </source>
</evidence>
<accession>A0A0C3N544</accession>
<dbReference type="AlphaFoldDB" id="A0A0C3N544"/>
<keyword evidence="5" id="KW-1185">Reference proteome</keyword>
<name>A0A0C3N544_PISTI</name>
<dbReference type="SMART" id="SM00271">
    <property type="entry name" value="DnaJ"/>
    <property type="match status" value="1"/>
</dbReference>
<dbReference type="HOGENOM" id="CLU_091449_2_0_1"/>
<dbReference type="SUPFAM" id="SSF46565">
    <property type="entry name" value="Chaperone J-domain"/>
    <property type="match status" value="1"/>
</dbReference>
<dbReference type="Proteomes" id="UP000054217">
    <property type="component" value="Unassembled WGS sequence"/>
</dbReference>
<feature type="domain" description="J" evidence="3">
    <location>
        <begin position="48"/>
        <end position="117"/>
    </location>
</feature>
<reference evidence="4 5" key="1">
    <citation type="submission" date="2014-04" db="EMBL/GenBank/DDBJ databases">
        <authorList>
            <consortium name="DOE Joint Genome Institute"/>
            <person name="Kuo A."/>
            <person name="Kohler A."/>
            <person name="Costa M.D."/>
            <person name="Nagy L.G."/>
            <person name="Floudas D."/>
            <person name="Copeland A."/>
            <person name="Barry K.W."/>
            <person name="Cichocki N."/>
            <person name="Veneault-Fourrey C."/>
            <person name="LaButti K."/>
            <person name="Lindquist E.A."/>
            <person name="Lipzen A."/>
            <person name="Lundell T."/>
            <person name="Morin E."/>
            <person name="Murat C."/>
            <person name="Sun H."/>
            <person name="Tunlid A."/>
            <person name="Henrissat B."/>
            <person name="Grigoriev I.V."/>
            <person name="Hibbett D.S."/>
            <person name="Martin F."/>
            <person name="Nordberg H.P."/>
            <person name="Cantor M.N."/>
            <person name="Hua S.X."/>
        </authorList>
    </citation>
    <scope>NUCLEOTIDE SEQUENCE [LARGE SCALE GENOMIC DNA]</scope>
    <source>
        <strain evidence="4 5">Marx 270</strain>
    </source>
</reference>
<dbReference type="Pfam" id="PF00226">
    <property type="entry name" value="DnaJ"/>
    <property type="match status" value="1"/>
</dbReference>